<gene>
    <name evidence="1" type="ORF">AB0E61_13700</name>
</gene>
<name>A0ABV2YZX8_9ACTN</name>
<dbReference type="InterPro" id="IPR029057">
    <property type="entry name" value="PRTase-like"/>
</dbReference>
<dbReference type="Proteomes" id="UP001550853">
    <property type="component" value="Unassembled WGS sequence"/>
</dbReference>
<protein>
    <submittedName>
        <fullName evidence="1">Phosphoribosyltransferase</fullName>
    </submittedName>
</protein>
<comment type="caution">
    <text evidence="1">The sequence shown here is derived from an EMBL/GenBank/DDBJ whole genome shotgun (WGS) entry which is preliminary data.</text>
</comment>
<sequence>MSGTTFLDVPASGTFTVIMRDDTAYSVRKLYDALARRHPLARETLVPALTQSYFDFREEVQEALPRMSRHADHTALHLVDSRQLADAVRRRTRSERLISLDPLFRRGAHPLRASRGFLLGGRESVGVVPGPGRRPLGEQVAALAATGHPYTLVDDDIVTGTTLSAVLRSLREAGVRVRRVVPGIRVAGPEDAALLGVPVEPVLQYRTTGTGGQRALEVADTRNFLLGVSGLVVRLPDGGWARAPYWLPFVRTSERSGISPACDQDFAICMLVANLRFFLRIGQLLDGPVLVVDLRPAVHRLLTSLGIADLHEPVTAVLERLMGWMDDWTDLLHRWETDRLPAATGSLV</sequence>
<accession>A0ABV2YZX8</accession>
<dbReference type="GO" id="GO:0016757">
    <property type="term" value="F:glycosyltransferase activity"/>
    <property type="evidence" value="ECO:0007669"/>
    <property type="project" value="UniProtKB-KW"/>
</dbReference>
<dbReference type="InterPro" id="IPR000836">
    <property type="entry name" value="PRTase_dom"/>
</dbReference>
<reference evidence="1 2" key="1">
    <citation type="submission" date="2024-06" db="EMBL/GenBank/DDBJ databases">
        <title>The Natural Products Discovery Center: Release of the First 8490 Sequenced Strains for Exploring Actinobacteria Biosynthetic Diversity.</title>
        <authorList>
            <person name="Kalkreuter E."/>
            <person name="Kautsar S.A."/>
            <person name="Yang D."/>
            <person name="Bader C.D."/>
            <person name="Teijaro C.N."/>
            <person name="Fluegel L."/>
            <person name="Davis C.M."/>
            <person name="Simpson J.R."/>
            <person name="Lauterbach L."/>
            <person name="Steele A.D."/>
            <person name="Gui C."/>
            <person name="Meng S."/>
            <person name="Li G."/>
            <person name="Viehrig K."/>
            <person name="Ye F."/>
            <person name="Su P."/>
            <person name="Kiefer A.F."/>
            <person name="Nichols A."/>
            <person name="Cepeda A.J."/>
            <person name="Yan W."/>
            <person name="Fan B."/>
            <person name="Jiang Y."/>
            <person name="Adhikari A."/>
            <person name="Zheng C.-J."/>
            <person name="Schuster L."/>
            <person name="Cowan T.M."/>
            <person name="Smanski M.J."/>
            <person name="Chevrette M.G."/>
            <person name="De Carvalho L.P.S."/>
            <person name="Shen B."/>
        </authorList>
    </citation>
    <scope>NUCLEOTIDE SEQUENCE [LARGE SCALE GENOMIC DNA]</scope>
    <source>
        <strain evidence="1 2">NPDC033039</strain>
    </source>
</reference>
<dbReference type="CDD" id="cd06223">
    <property type="entry name" value="PRTases_typeI"/>
    <property type="match status" value="1"/>
</dbReference>
<proteinExistence type="predicted"/>
<keyword evidence="1" id="KW-0328">Glycosyltransferase</keyword>
<evidence type="ECO:0000313" key="1">
    <source>
        <dbReference type="EMBL" id="MEU3711139.1"/>
    </source>
</evidence>
<keyword evidence="2" id="KW-1185">Reference proteome</keyword>
<dbReference type="SUPFAM" id="SSF53271">
    <property type="entry name" value="PRTase-like"/>
    <property type="match status" value="1"/>
</dbReference>
<organism evidence="1 2">
    <name type="scientific">Streptomyces catenulae</name>
    <dbReference type="NCBI Taxonomy" id="66875"/>
    <lineage>
        <taxon>Bacteria</taxon>
        <taxon>Bacillati</taxon>
        <taxon>Actinomycetota</taxon>
        <taxon>Actinomycetes</taxon>
        <taxon>Kitasatosporales</taxon>
        <taxon>Streptomycetaceae</taxon>
        <taxon>Streptomyces</taxon>
    </lineage>
</organism>
<keyword evidence="1" id="KW-0808">Transferase</keyword>
<dbReference type="RefSeq" id="WP_030281236.1">
    <property type="nucleotide sequence ID" value="NZ_JBEZVI010000009.1"/>
</dbReference>
<evidence type="ECO:0000313" key="2">
    <source>
        <dbReference type="Proteomes" id="UP001550853"/>
    </source>
</evidence>
<dbReference type="EMBL" id="JBEZVI010000009">
    <property type="protein sequence ID" value="MEU3711139.1"/>
    <property type="molecule type" value="Genomic_DNA"/>
</dbReference>